<evidence type="ECO:0000313" key="2">
    <source>
        <dbReference type="Proteomes" id="UP001229421"/>
    </source>
</evidence>
<organism evidence="1 2">
    <name type="scientific">Tagetes erecta</name>
    <name type="common">African marigold</name>
    <dbReference type="NCBI Taxonomy" id="13708"/>
    <lineage>
        <taxon>Eukaryota</taxon>
        <taxon>Viridiplantae</taxon>
        <taxon>Streptophyta</taxon>
        <taxon>Embryophyta</taxon>
        <taxon>Tracheophyta</taxon>
        <taxon>Spermatophyta</taxon>
        <taxon>Magnoliopsida</taxon>
        <taxon>eudicotyledons</taxon>
        <taxon>Gunneridae</taxon>
        <taxon>Pentapetalae</taxon>
        <taxon>asterids</taxon>
        <taxon>campanulids</taxon>
        <taxon>Asterales</taxon>
        <taxon>Asteraceae</taxon>
        <taxon>Asteroideae</taxon>
        <taxon>Heliantheae alliance</taxon>
        <taxon>Tageteae</taxon>
        <taxon>Tagetes</taxon>
    </lineage>
</organism>
<dbReference type="EMBL" id="JAUHHV010000001">
    <property type="protein sequence ID" value="KAK1436259.1"/>
    <property type="molecule type" value="Genomic_DNA"/>
</dbReference>
<dbReference type="AlphaFoldDB" id="A0AAD8L5V6"/>
<comment type="caution">
    <text evidence="1">The sequence shown here is derived from an EMBL/GenBank/DDBJ whole genome shotgun (WGS) entry which is preliminary data.</text>
</comment>
<dbReference type="Proteomes" id="UP001229421">
    <property type="component" value="Unassembled WGS sequence"/>
</dbReference>
<reference evidence="1" key="1">
    <citation type="journal article" date="2023" name="bioRxiv">
        <title>Improved chromosome-level genome assembly for marigold (Tagetes erecta).</title>
        <authorList>
            <person name="Jiang F."/>
            <person name="Yuan L."/>
            <person name="Wang S."/>
            <person name="Wang H."/>
            <person name="Xu D."/>
            <person name="Wang A."/>
            <person name="Fan W."/>
        </authorList>
    </citation>
    <scope>NUCLEOTIDE SEQUENCE</scope>
    <source>
        <strain evidence="1">WSJ</strain>
        <tissue evidence="1">Leaf</tissue>
    </source>
</reference>
<accession>A0AAD8L5V6</accession>
<protein>
    <submittedName>
        <fullName evidence="1">Uncharacterized protein</fullName>
    </submittedName>
</protein>
<proteinExistence type="predicted"/>
<name>A0AAD8L5V6_TARER</name>
<gene>
    <name evidence="1" type="ORF">QVD17_02038</name>
</gene>
<sequence length="67" mass="7538">MGTGLKRNIFVFQRNTHLAHIIGTKLLTITYTYIARSNSISFSSSKKEQADIARQVTLTANHARTED</sequence>
<evidence type="ECO:0000313" key="1">
    <source>
        <dbReference type="EMBL" id="KAK1436259.1"/>
    </source>
</evidence>
<keyword evidence="2" id="KW-1185">Reference proteome</keyword>